<dbReference type="SUPFAM" id="SSF50729">
    <property type="entry name" value="PH domain-like"/>
    <property type="match status" value="2"/>
</dbReference>
<evidence type="ECO:0000313" key="4">
    <source>
        <dbReference type="Proteomes" id="UP000184073"/>
    </source>
</evidence>
<accession>A0A1L9P3F4</accession>
<dbReference type="GeneID" id="63721423"/>
<feature type="domain" description="PH" evidence="2">
    <location>
        <begin position="294"/>
        <end position="412"/>
    </location>
</feature>
<dbReference type="Gene3D" id="2.30.29.30">
    <property type="entry name" value="Pleckstrin-homology domain (PH domain)/Phosphotyrosine-binding domain (PTB)"/>
    <property type="match status" value="2"/>
</dbReference>
<dbReference type="STRING" id="1036611.A0A1L9P3F4"/>
<name>A0A1L9P3F4_ASPVE</name>
<gene>
    <name evidence="3" type="ORF">ASPVEDRAFT_121730</name>
</gene>
<dbReference type="PROSITE" id="PS50003">
    <property type="entry name" value="PH_DOMAIN"/>
    <property type="match status" value="2"/>
</dbReference>
<feature type="compositionally biased region" description="Polar residues" evidence="1">
    <location>
        <begin position="263"/>
        <end position="276"/>
    </location>
</feature>
<dbReference type="PANTHER" id="PTHR14336:SF8">
    <property type="entry name" value="PROTEIN OPY1"/>
    <property type="match status" value="1"/>
</dbReference>
<dbReference type="InterPro" id="IPR051707">
    <property type="entry name" value="PI-Interact_SigTrans_Reg"/>
</dbReference>
<dbReference type="RefSeq" id="XP_040661818.1">
    <property type="nucleotide sequence ID" value="XM_040805912.1"/>
</dbReference>
<keyword evidence="4" id="KW-1185">Reference proteome</keyword>
<dbReference type="InterPro" id="IPR011993">
    <property type="entry name" value="PH-like_dom_sf"/>
</dbReference>
<dbReference type="AlphaFoldDB" id="A0A1L9P3F4"/>
<dbReference type="Proteomes" id="UP000184073">
    <property type="component" value="Unassembled WGS sequence"/>
</dbReference>
<dbReference type="VEuPathDB" id="FungiDB:ASPVEDRAFT_121730"/>
<feature type="domain" description="PH" evidence="2">
    <location>
        <begin position="65"/>
        <end position="166"/>
    </location>
</feature>
<dbReference type="PANTHER" id="PTHR14336">
    <property type="entry name" value="TANDEM PH DOMAIN CONTAINING PROTEIN"/>
    <property type="match status" value="1"/>
</dbReference>
<protein>
    <recommendedName>
        <fullName evidence="2">PH domain-containing protein</fullName>
    </recommendedName>
</protein>
<dbReference type="SMART" id="SM00233">
    <property type="entry name" value="PH"/>
    <property type="match status" value="2"/>
</dbReference>
<feature type="region of interest" description="Disordered" evidence="1">
    <location>
        <begin position="199"/>
        <end position="284"/>
    </location>
</feature>
<sequence length="424" mass="48083">MGQKRAAPGPLVFEGLNTPAIHLPDGTVEQSFLSPIQPPTAHRNGHMNLDTFSPVNENGSFEFDRVLKSKKVNRRVKPKHVFRAFWKPAYLVLRPNLLSVYKDEEATRLRASISLSEVTAVAPIKSHRSSRQFVFAIFTSSKNYRFQALSEKDMEDWIARIRTESRLNEDEDALFALSKKNEQQDAVVFNKQRVYDTTDHSDTEYRERASSPEFGRDLPSSHRKRLASPADYSANDITSYSEWSDGPGSNTSVHSKSKPSAHDFSSSAPTIPQSALSREAAKNHETGILRDPERVVCSGYLKCLKMKGGVRHWKRLWVVLRAKSLAFYKNEQVRFSYLSFFTSNVNMLFMREYSAVQIIPMTQIFDAAEVDPISRSKSYCLQIIAEEKIYRLSTPDEESLAQWLGALKSIIVARKKQGNQPAAP</sequence>
<dbReference type="InterPro" id="IPR001849">
    <property type="entry name" value="PH_domain"/>
</dbReference>
<dbReference type="EMBL" id="KV878125">
    <property type="protein sequence ID" value="OJI96055.1"/>
    <property type="molecule type" value="Genomic_DNA"/>
</dbReference>
<dbReference type="CDD" id="cd13298">
    <property type="entry name" value="PH1_PH_fungal"/>
    <property type="match status" value="1"/>
</dbReference>
<organism evidence="3 4">
    <name type="scientific">Aspergillus versicolor CBS 583.65</name>
    <dbReference type="NCBI Taxonomy" id="1036611"/>
    <lineage>
        <taxon>Eukaryota</taxon>
        <taxon>Fungi</taxon>
        <taxon>Dikarya</taxon>
        <taxon>Ascomycota</taxon>
        <taxon>Pezizomycotina</taxon>
        <taxon>Eurotiomycetes</taxon>
        <taxon>Eurotiomycetidae</taxon>
        <taxon>Eurotiales</taxon>
        <taxon>Aspergillaceae</taxon>
        <taxon>Aspergillus</taxon>
        <taxon>Aspergillus subgen. Nidulantes</taxon>
    </lineage>
</organism>
<evidence type="ECO:0000313" key="3">
    <source>
        <dbReference type="EMBL" id="OJI96055.1"/>
    </source>
</evidence>
<proteinExistence type="predicted"/>
<reference evidence="4" key="1">
    <citation type="journal article" date="2017" name="Genome Biol.">
        <title>Comparative genomics reveals high biological diversity and specific adaptations in the industrially and medically important fungal genus Aspergillus.</title>
        <authorList>
            <person name="de Vries R.P."/>
            <person name="Riley R."/>
            <person name="Wiebenga A."/>
            <person name="Aguilar-Osorio G."/>
            <person name="Amillis S."/>
            <person name="Uchima C.A."/>
            <person name="Anderluh G."/>
            <person name="Asadollahi M."/>
            <person name="Askin M."/>
            <person name="Barry K."/>
            <person name="Battaglia E."/>
            <person name="Bayram O."/>
            <person name="Benocci T."/>
            <person name="Braus-Stromeyer S.A."/>
            <person name="Caldana C."/>
            <person name="Canovas D."/>
            <person name="Cerqueira G.C."/>
            <person name="Chen F."/>
            <person name="Chen W."/>
            <person name="Choi C."/>
            <person name="Clum A."/>
            <person name="Dos Santos R.A."/>
            <person name="Damasio A.R."/>
            <person name="Diallinas G."/>
            <person name="Emri T."/>
            <person name="Fekete E."/>
            <person name="Flipphi M."/>
            <person name="Freyberg S."/>
            <person name="Gallo A."/>
            <person name="Gournas C."/>
            <person name="Habgood R."/>
            <person name="Hainaut M."/>
            <person name="Harispe M.L."/>
            <person name="Henrissat B."/>
            <person name="Hilden K.S."/>
            <person name="Hope R."/>
            <person name="Hossain A."/>
            <person name="Karabika E."/>
            <person name="Karaffa L."/>
            <person name="Karanyi Z."/>
            <person name="Krasevec N."/>
            <person name="Kuo A."/>
            <person name="Kusch H."/>
            <person name="LaButti K."/>
            <person name="Lagendijk E.L."/>
            <person name="Lapidus A."/>
            <person name="Levasseur A."/>
            <person name="Lindquist E."/>
            <person name="Lipzen A."/>
            <person name="Logrieco A.F."/>
            <person name="MacCabe A."/>
            <person name="Maekelae M.R."/>
            <person name="Malavazi I."/>
            <person name="Melin P."/>
            <person name="Meyer V."/>
            <person name="Mielnichuk N."/>
            <person name="Miskei M."/>
            <person name="Molnar A.P."/>
            <person name="Mule G."/>
            <person name="Ngan C.Y."/>
            <person name="Orejas M."/>
            <person name="Orosz E."/>
            <person name="Ouedraogo J.P."/>
            <person name="Overkamp K.M."/>
            <person name="Park H.-S."/>
            <person name="Perrone G."/>
            <person name="Piumi F."/>
            <person name="Punt P.J."/>
            <person name="Ram A.F."/>
            <person name="Ramon A."/>
            <person name="Rauscher S."/>
            <person name="Record E."/>
            <person name="Riano-Pachon D.M."/>
            <person name="Robert V."/>
            <person name="Roehrig J."/>
            <person name="Ruller R."/>
            <person name="Salamov A."/>
            <person name="Salih N.S."/>
            <person name="Samson R.A."/>
            <person name="Sandor E."/>
            <person name="Sanguinetti M."/>
            <person name="Schuetze T."/>
            <person name="Sepcic K."/>
            <person name="Shelest E."/>
            <person name="Sherlock G."/>
            <person name="Sophianopoulou V."/>
            <person name="Squina F.M."/>
            <person name="Sun H."/>
            <person name="Susca A."/>
            <person name="Todd R.B."/>
            <person name="Tsang A."/>
            <person name="Unkles S.E."/>
            <person name="van de Wiele N."/>
            <person name="van Rossen-Uffink D."/>
            <person name="Oliveira J.V."/>
            <person name="Vesth T.C."/>
            <person name="Visser J."/>
            <person name="Yu J.-H."/>
            <person name="Zhou M."/>
            <person name="Andersen M.R."/>
            <person name="Archer D.B."/>
            <person name="Baker S.E."/>
            <person name="Benoit I."/>
            <person name="Brakhage A.A."/>
            <person name="Braus G.H."/>
            <person name="Fischer R."/>
            <person name="Frisvad J.C."/>
            <person name="Goldman G.H."/>
            <person name="Houbraken J."/>
            <person name="Oakley B."/>
            <person name="Pocsi I."/>
            <person name="Scazzocchio C."/>
            <person name="Seiboth B."/>
            <person name="vanKuyk P.A."/>
            <person name="Wortman J."/>
            <person name="Dyer P.S."/>
            <person name="Grigoriev I.V."/>
        </authorList>
    </citation>
    <scope>NUCLEOTIDE SEQUENCE [LARGE SCALE GENOMIC DNA]</scope>
    <source>
        <strain evidence="4">CBS 583.65</strain>
    </source>
</reference>
<dbReference type="Pfam" id="PF00169">
    <property type="entry name" value="PH"/>
    <property type="match status" value="2"/>
</dbReference>
<feature type="compositionally biased region" description="Polar residues" evidence="1">
    <location>
        <begin position="235"/>
        <end position="254"/>
    </location>
</feature>
<dbReference type="OrthoDB" id="2157866at2759"/>
<evidence type="ECO:0000256" key="1">
    <source>
        <dbReference type="SAM" id="MobiDB-lite"/>
    </source>
</evidence>
<dbReference type="CDD" id="cd13299">
    <property type="entry name" value="PH2_PH_fungal"/>
    <property type="match status" value="1"/>
</dbReference>
<evidence type="ECO:0000259" key="2">
    <source>
        <dbReference type="PROSITE" id="PS50003"/>
    </source>
</evidence>
<feature type="compositionally biased region" description="Basic and acidic residues" evidence="1">
    <location>
        <begin position="199"/>
        <end position="220"/>
    </location>
</feature>